<dbReference type="PROSITE" id="PS50850">
    <property type="entry name" value="MFS"/>
    <property type="match status" value="1"/>
</dbReference>
<dbReference type="PANTHER" id="PTHR23505">
    <property type="entry name" value="SPINSTER"/>
    <property type="match status" value="1"/>
</dbReference>
<feature type="domain" description="Major facilitator superfamily (MFS) profile" evidence="8">
    <location>
        <begin position="37"/>
        <end position="446"/>
    </location>
</feature>
<feature type="transmembrane region" description="Helical" evidence="7">
    <location>
        <begin position="161"/>
        <end position="181"/>
    </location>
</feature>
<evidence type="ECO:0000313" key="10">
    <source>
        <dbReference type="Proteomes" id="UP001138540"/>
    </source>
</evidence>
<evidence type="ECO:0000256" key="2">
    <source>
        <dbReference type="ARBA" id="ARBA00022448"/>
    </source>
</evidence>
<comment type="caution">
    <text evidence="9">The sequence shown here is derived from an EMBL/GenBank/DDBJ whole genome shotgun (WGS) entry which is preliminary data.</text>
</comment>
<protein>
    <submittedName>
        <fullName evidence="9">MFS family permease</fullName>
    </submittedName>
</protein>
<sequence length="451" mass="48378">MRGLPIPDGSTPAANAENARELETNPRGDWSAQAIYSLGFLTLVSSFNYLDRSLLGLALPQIKAEMHISDTVMGLVSGLAFVLFYSIMSVPIAWAADRWNRRNIIAVGFAFWSFMTLATAWVGNIWQLAIARFLMGAGEACGIAPSNSMTADLFRAERRPLAYSIFATAASISSILFFPIAGWVGQHYGWRQMFIVAGLPGLGLALLFFLTVREPRRGASESRTARSDATSSKDKGTVRFWQSLRLLLGSRAYLALLAGSTFMGLNVFASSVWTPTFLTRVHGLSLGEIAATIGPLRGACGVAGVLLGGLLIDRLGRRHAHWRMTLPAIACILVGPAEAAFALSDHHVVWLGGFAVSAFLLLVHQGPVFAGVVAVAPLRTRAVATSILLFCSAMFGQAVGPLLVGVMNDLLEPAFGLQAIRYSMLIVAGTAVLAGLCFFIAGRATTREQRQ</sequence>
<dbReference type="InterPro" id="IPR036259">
    <property type="entry name" value="MFS_trans_sf"/>
</dbReference>
<keyword evidence="10" id="KW-1185">Reference proteome</keyword>
<dbReference type="SUPFAM" id="SSF103473">
    <property type="entry name" value="MFS general substrate transporter"/>
    <property type="match status" value="1"/>
</dbReference>
<keyword evidence="5 7" id="KW-0472">Membrane</keyword>
<feature type="region of interest" description="Disordered" evidence="6">
    <location>
        <begin position="1"/>
        <end position="25"/>
    </location>
</feature>
<organism evidence="9 10">
    <name type="scientific">Sphingobium lignivorans</name>
    <dbReference type="NCBI Taxonomy" id="2735886"/>
    <lineage>
        <taxon>Bacteria</taxon>
        <taxon>Pseudomonadati</taxon>
        <taxon>Pseudomonadota</taxon>
        <taxon>Alphaproteobacteria</taxon>
        <taxon>Sphingomonadales</taxon>
        <taxon>Sphingomonadaceae</taxon>
        <taxon>Sphingobium</taxon>
    </lineage>
</organism>
<proteinExistence type="predicted"/>
<evidence type="ECO:0000259" key="8">
    <source>
        <dbReference type="PROSITE" id="PS50850"/>
    </source>
</evidence>
<feature type="transmembrane region" description="Helical" evidence="7">
    <location>
        <begin position="252"/>
        <end position="273"/>
    </location>
</feature>
<feature type="transmembrane region" description="Helical" evidence="7">
    <location>
        <begin position="349"/>
        <end position="375"/>
    </location>
</feature>
<dbReference type="InterPro" id="IPR020846">
    <property type="entry name" value="MFS_dom"/>
</dbReference>
<dbReference type="PANTHER" id="PTHR23505:SF79">
    <property type="entry name" value="PROTEIN SPINSTER"/>
    <property type="match status" value="1"/>
</dbReference>
<feature type="transmembrane region" description="Helical" evidence="7">
    <location>
        <begin position="324"/>
        <end position="343"/>
    </location>
</feature>
<feature type="transmembrane region" description="Helical" evidence="7">
    <location>
        <begin position="387"/>
        <end position="407"/>
    </location>
</feature>
<keyword evidence="4 7" id="KW-1133">Transmembrane helix</keyword>
<name>A0ABR6NHQ8_9SPHN</name>
<evidence type="ECO:0000256" key="1">
    <source>
        <dbReference type="ARBA" id="ARBA00004141"/>
    </source>
</evidence>
<evidence type="ECO:0000313" key="9">
    <source>
        <dbReference type="EMBL" id="MBB5986809.1"/>
    </source>
</evidence>
<dbReference type="Proteomes" id="UP001138540">
    <property type="component" value="Unassembled WGS sequence"/>
</dbReference>
<evidence type="ECO:0000256" key="3">
    <source>
        <dbReference type="ARBA" id="ARBA00022692"/>
    </source>
</evidence>
<evidence type="ECO:0000256" key="7">
    <source>
        <dbReference type="SAM" id="Phobius"/>
    </source>
</evidence>
<dbReference type="Pfam" id="PF07690">
    <property type="entry name" value="MFS_1"/>
    <property type="match status" value="1"/>
</dbReference>
<gene>
    <name evidence="9" type="ORF">HNP60_002783</name>
</gene>
<evidence type="ECO:0000256" key="6">
    <source>
        <dbReference type="SAM" id="MobiDB-lite"/>
    </source>
</evidence>
<keyword evidence="3 7" id="KW-0812">Transmembrane</keyword>
<dbReference type="InterPro" id="IPR005829">
    <property type="entry name" value="Sugar_transporter_CS"/>
</dbReference>
<feature type="transmembrane region" description="Helical" evidence="7">
    <location>
        <begin position="419"/>
        <end position="441"/>
    </location>
</feature>
<feature type="transmembrane region" description="Helical" evidence="7">
    <location>
        <begin position="104"/>
        <end position="126"/>
    </location>
</feature>
<dbReference type="InterPro" id="IPR011701">
    <property type="entry name" value="MFS"/>
</dbReference>
<reference evidence="9 10" key="1">
    <citation type="submission" date="2020-08" db="EMBL/GenBank/DDBJ databases">
        <title>Exploring microbial biodiversity for novel pathways involved in the catabolism of aromatic compounds derived from lignin.</title>
        <authorList>
            <person name="Elkins J."/>
        </authorList>
    </citation>
    <scope>NUCLEOTIDE SEQUENCE [LARGE SCALE GENOMIC DNA]</scope>
    <source>
        <strain evidence="9 10">B1D3A</strain>
    </source>
</reference>
<dbReference type="CDD" id="cd17328">
    <property type="entry name" value="MFS_spinster_like"/>
    <property type="match status" value="1"/>
</dbReference>
<dbReference type="PROSITE" id="PS00216">
    <property type="entry name" value="SUGAR_TRANSPORT_1"/>
    <property type="match status" value="1"/>
</dbReference>
<comment type="subcellular location">
    <subcellularLocation>
        <location evidence="1">Membrane</location>
        <topology evidence="1">Multi-pass membrane protein</topology>
    </subcellularLocation>
</comment>
<feature type="transmembrane region" description="Helical" evidence="7">
    <location>
        <begin position="71"/>
        <end position="92"/>
    </location>
</feature>
<accession>A0ABR6NHQ8</accession>
<keyword evidence="2" id="KW-0813">Transport</keyword>
<dbReference type="InterPro" id="IPR044770">
    <property type="entry name" value="MFS_spinster-like"/>
</dbReference>
<evidence type="ECO:0000256" key="4">
    <source>
        <dbReference type="ARBA" id="ARBA00022989"/>
    </source>
</evidence>
<dbReference type="Gene3D" id="1.20.1250.20">
    <property type="entry name" value="MFS general substrate transporter like domains"/>
    <property type="match status" value="1"/>
</dbReference>
<feature type="transmembrane region" description="Helical" evidence="7">
    <location>
        <begin position="293"/>
        <end position="312"/>
    </location>
</feature>
<dbReference type="RefSeq" id="WP_184154740.1">
    <property type="nucleotide sequence ID" value="NZ_JACHKA010000001.1"/>
</dbReference>
<feature type="transmembrane region" description="Helical" evidence="7">
    <location>
        <begin position="193"/>
        <end position="212"/>
    </location>
</feature>
<dbReference type="EMBL" id="JACHKA010000001">
    <property type="protein sequence ID" value="MBB5986809.1"/>
    <property type="molecule type" value="Genomic_DNA"/>
</dbReference>
<evidence type="ECO:0000256" key="5">
    <source>
        <dbReference type="ARBA" id="ARBA00023136"/>
    </source>
</evidence>